<feature type="non-terminal residue" evidence="2">
    <location>
        <position position="1"/>
    </location>
</feature>
<evidence type="ECO:0000256" key="1">
    <source>
        <dbReference type="SAM" id="MobiDB-lite"/>
    </source>
</evidence>
<feature type="region of interest" description="Disordered" evidence="1">
    <location>
        <begin position="1"/>
        <end position="116"/>
    </location>
</feature>
<feature type="non-terminal residue" evidence="2">
    <location>
        <position position="116"/>
    </location>
</feature>
<dbReference type="EMBL" id="CADCTF010000029">
    <property type="protein sequence ID" value="CAA9221039.1"/>
    <property type="molecule type" value="Genomic_DNA"/>
</dbReference>
<organism evidence="2">
    <name type="scientific">uncultured Acidimicrobiales bacterium</name>
    <dbReference type="NCBI Taxonomy" id="310071"/>
    <lineage>
        <taxon>Bacteria</taxon>
        <taxon>Bacillati</taxon>
        <taxon>Actinomycetota</taxon>
        <taxon>Acidimicrobiia</taxon>
        <taxon>Acidimicrobiales</taxon>
        <taxon>environmental samples</taxon>
    </lineage>
</organism>
<feature type="compositionally biased region" description="Basic and acidic residues" evidence="1">
    <location>
        <begin position="7"/>
        <end position="20"/>
    </location>
</feature>
<dbReference type="AlphaFoldDB" id="A0A6J4HCQ5"/>
<proteinExistence type="predicted"/>
<evidence type="ECO:0000313" key="2">
    <source>
        <dbReference type="EMBL" id="CAA9221039.1"/>
    </source>
</evidence>
<reference evidence="2" key="1">
    <citation type="submission" date="2020-02" db="EMBL/GenBank/DDBJ databases">
        <authorList>
            <person name="Meier V. D."/>
        </authorList>
    </citation>
    <scope>NUCLEOTIDE SEQUENCE</scope>
    <source>
        <strain evidence="2">AVDCRST_MAG50</strain>
    </source>
</reference>
<name>A0A6J4HCQ5_9ACTN</name>
<gene>
    <name evidence="2" type="ORF">AVDCRST_MAG50-581</name>
</gene>
<sequence>AYLPGEPEGRRQSTGADRRSPLPCAKPLGRRPTRYGRTERVPQDPQLGGLLDMAPRLDRGARRRDEGSVRVRLRRLHAPAPHGSHRLLLPGRRVGAHRGHGRSPRPPAPPRRGQSV</sequence>
<feature type="compositionally biased region" description="Basic and acidic residues" evidence="1">
    <location>
        <begin position="55"/>
        <end position="69"/>
    </location>
</feature>
<protein>
    <submittedName>
        <fullName evidence="2">Uncharacterized protein</fullName>
    </submittedName>
</protein>
<feature type="compositionally biased region" description="Basic residues" evidence="1">
    <location>
        <begin position="94"/>
        <end position="103"/>
    </location>
</feature>
<accession>A0A6J4HCQ5</accession>